<evidence type="ECO:0000313" key="1">
    <source>
        <dbReference type="EMBL" id="KAK8958550.1"/>
    </source>
</evidence>
<comment type="caution">
    <text evidence="1">The sequence shown here is derived from an EMBL/GenBank/DDBJ whole genome shotgun (WGS) entry which is preliminary data.</text>
</comment>
<organism evidence="1 2">
    <name type="scientific">Platanthera guangdongensis</name>
    <dbReference type="NCBI Taxonomy" id="2320717"/>
    <lineage>
        <taxon>Eukaryota</taxon>
        <taxon>Viridiplantae</taxon>
        <taxon>Streptophyta</taxon>
        <taxon>Embryophyta</taxon>
        <taxon>Tracheophyta</taxon>
        <taxon>Spermatophyta</taxon>
        <taxon>Magnoliopsida</taxon>
        <taxon>Liliopsida</taxon>
        <taxon>Asparagales</taxon>
        <taxon>Orchidaceae</taxon>
        <taxon>Orchidoideae</taxon>
        <taxon>Orchideae</taxon>
        <taxon>Orchidinae</taxon>
        <taxon>Platanthera</taxon>
    </lineage>
</organism>
<proteinExistence type="predicted"/>
<dbReference type="SUPFAM" id="SSF49363">
    <property type="entry name" value="Purple acid phosphatase, N-terminal domain"/>
    <property type="match status" value="1"/>
</dbReference>
<evidence type="ECO:0000313" key="2">
    <source>
        <dbReference type="Proteomes" id="UP001412067"/>
    </source>
</evidence>
<keyword evidence="2" id="KW-1185">Reference proteome</keyword>
<dbReference type="InterPro" id="IPR008963">
    <property type="entry name" value="Purple_acid_Pase-like_N"/>
</dbReference>
<dbReference type="EMBL" id="JBBWWR010000012">
    <property type="protein sequence ID" value="KAK8958550.1"/>
    <property type="molecule type" value="Genomic_DNA"/>
</dbReference>
<dbReference type="Proteomes" id="UP001412067">
    <property type="component" value="Unassembled WGS sequence"/>
</dbReference>
<gene>
    <name evidence="1" type="primary">PAP15</name>
    <name evidence="1" type="ORF">KSP40_PGU018178</name>
</gene>
<reference evidence="1 2" key="1">
    <citation type="journal article" date="2022" name="Nat. Plants">
        <title>Genomes of leafy and leafless Platanthera orchids illuminate the evolution of mycoheterotrophy.</title>
        <authorList>
            <person name="Li M.H."/>
            <person name="Liu K.W."/>
            <person name="Li Z."/>
            <person name="Lu H.C."/>
            <person name="Ye Q.L."/>
            <person name="Zhang D."/>
            <person name="Wang J.Y."/>
            <person name="Li Y.F."/>
            <person name="Zhong Z.M."/>
            <person name="Liu X."/>
            <person name="Yu X."/>
            <person name="Liu D.K."/>
            <person name="Tu X.D."/>
            <person name="Liu B."/>
            <person name="Hao Y."/>
            <person name="Liao X.Y."/>
            <person name="Jiang Y.T."/>
            <person name="Sun W.H."/>
            <person name="Chen J."/>
            <person name="Chen Y.Q."/>
            <person name="Ai Y."/>
            <person name="Zhai J.W."/>
            <person name="Wu S.S."/>
            <person name="Zhou Z."/>
            <person name="Hsiao Y.Y."/>
            <person name="Wu W.L."/>
            <person name="Chen Y.Y."/>
            <person name="Lin Y.F."/>
            <person name="Hsu J.L."/>
            <person name="Li C.Y."/>
            <person name="Wang Z.W."/>
            <person name="Zhao X."/>
            <person name="Zhong W.Y."/>
            <person name="Ma X.K."/>
            <person name="Ma L."/>
            <person name="Huang J."/>
            <person name="Chen G.Z."/>
            <person name="Huang M.Z."/>
            <person name="Huang L."/>
            <person name="Peng D.H."/>
            <person name="Luo Y.B."/>
            <person name="Zou S.Q."/>
            <person name="Chen S.P."/>
            <person name="Lan S."/>
            <person name="Tsai W.C."/>
            <person name="Van de Peer Y."/>
            <person name="Liu Z.J."/>
        </authorList>
    </citation>
    <scope>NUCLEOTIDE SEQUENCE [LARGE SCALE GENOMIC DNA]</scope>
    <source>
        <strain evidence="1">Lor288</strain>
    </source>
</reference>
<name>A0ABR2M4H8_9ASPA</name>
<sequence>MTLDGPFPPEIRRFDHSLRRGSYDIPTNDLRLAKKARSNFPEQIVLAASFSPTSMLISWVTNGPAVVYSQMYPFEGLLN</sequence>
<accession>A0ABR2M4H8</accession>
<protein>
    <submittedName>
        <fullName evidence="1">Purple acid phosphatase 15</fullName>
    </submittedName>
</protein>